<keyword evidence="5" id="KW-0234">DNA repair</keyword>
<dbReference type="GO" id="GO:0140078">
    <property type="term" value="F:class I DNA-(apurinic or apyrimidinic site) endonuclease activity"/>
    <property type="evidence" value="ECO:0007669"/>
    <property type="project" value="UniProtKB-EC"/>
</dbReference>
<keyword evidence="4" id="KW-0378">Hydrolase</keyword>
<reference evidence="12" key="1">
    <citation type="journal article" date="2010" name="Nature">
        <title>The Amphimedon queenslandica genome and the evolution of animal complexity.</title>
        <authorList>
            <person name="Srivastava M."/>
            <person name="Simakov O."/>
            <person name="Chapman J."/>
            <person name="Fahey B."/>
            <person name="Gauthier M.E."/>
            <person name="Mitros T."/>
            <person name="Richards G.S."/>
            <person name="Conaco C."/>
            <person name="Dacre M."/>
            <person name="Hellsten U."/>
            <person name="Larroux C."/>
            <person name="Putnam N.H."/>
            <person name="Stanke M."/>
            <person name="Adamska M."/>
            <person name="Darling A."/>
            <person name="Degnan S.M."/>
            <person name="Oakley T.H."/>
            <person name="Plachetzki D.C."/>
            <person name="Zhai Y."/>
            <person name="Adamski M."/>
            <person name="Calcino A."/>
            <person name="Cummins S.F."/>
            <person name="Goodstein D.M."/>
            <person name="Harris C."/>
            <person name="Jackson D.J."/>
            <person name="Leys S.P."/>
            <person name="Shu S."/>
            <person name="Woodcroft B.J."/>
            <person name="Vervoort M."/>
            <person name="Kosik K.S."/>
            <person name="Manning G."/>
            <person name="Degnan B.M."/>
            <person name="Rokhsar D.S."/>
        </authorList>
    </citation>
    <scope>NUCLEOTIDE SEQUENCE [LARGE SCALE GENOMIC DNA]</scope>
</reference>
<dbReference type="InterPro" id="IPR052054">
    <property type="entry name" value="Oxidative_DNA_repair_enzyme"/>
</dbReference>
<dbReference type="STRING" id="400682.A0A1X7UHZ2"/>
<sequence length="312" mass="35503">MAANEEDKMSWSTITLEKKELSLADVLPTGQTFRWYKTRDDPEEWSGVIKGRVFILQQTENELKYHVHSVKTTSSSNEEDLLTLKEYFQLDTISLSKLYSDWSEVDETMREVCHECPGVRILGQDPLETLISFICSSNNNISRISLMINRLSRHFGASLGTHRGTEFYSFPSVESLSRPGLEDKLRELGFGYRAKYVSGAVSYLSSQPSNWLESLQDLSYLEAWEALQIIPGVGPKVSDCVCLMGLRKYEAVPVDVHMWRVSERLYGFKGAGKNLSIALYKEIGDMFRSRYGSYAGIAQAVLFRREISKGRK</sequence>
<dbReference type="Pfam" id="PF07934">
    <property type="entry name" value="OGG_N"/>
    <property type="match status" value="1"/>
</dbReference>
<evidence type="ECO:0000256" key="4">
    <source>
        <dbReference type="ARBA" id="ARBA00022801"/>
    </source>
</evidence>
<dbReference type="GO" id="GO:0006289">
    <property type="term" value="P:nucleotide-excision repair"/>
    <property type="evidence" value="ECO:0007669"/>
    <property type="project" value="InterPro"/>
</dbReference>
<dbReference type="EC" id="4.2.99.18" evidence="2"/>
<dbReference type="GO" id="GO:0006285">
    <property type="term" value="P:base-excision repair, AP site formation"/>
    <property type="evidence" value="ECO:0007669"/>
    <property type="project" value="TreeGrafter"/>
</dbReference>
<keyword evidence="8" id="KW-0326">Glycosidase</keyword>
<dbReference type="InterPro" id="IPR003265">
    <property type="entry name" value="HhH-GPD_domain"/>
</dbReference>
<dbReference type="SUPFAM" id="SSF55945">
    <property type="entry name" value="TATA-box binding protein-like"/>
    <property type="match status" value="1"/>
</dbReference>
<dbReference type="Pfam" id="PF00730">
    <property type="entry name" value="HhH-GPD"/>
    <property type="match status" value="1"/>
</dbReference>
<dbReference type="InterPro" id="IPR023170">
    <property type="entry name" value="HhH_base_excis_C"/>
</dbReference>
<keyword evidence="7" id="KW-0511">Multifunctional enzyme</keyword>
<dbReference type="InterPro" id="IPR011257">
    <property type="entry name" value="DNA_glycosylase"/>
</dbReference>
<dbReference type="KEGG" id="aqu:100634485"/>
<keyword evidence="3" id="KW-0227">DNA damage</keyword>
<evidence type="ECO:0000256" key="1">
    <source>
        <dbReference type="ARBA" id="ARBA00010679"/>
    </source>
</evidence>
<dbReference type="InParanoid" id="A0A1X7UHZ2"/>
<evidence type="ECO:0000313" key="12">
    <source>
        <dbReference type="Proteomes" id="UP000007879"/>
    </source>
</evidence>
<evidence type="ECO:0000256" key="5">
    <source>
        <dbReference type="ARBA" id="ARBA00023204"/>
    </source>
</evidence>
<dbReference type="GO" id="GO:0034039">
    <property type="term" value="F:8-oxo-7,8-dihydroguanine DNA N-glycosylase activity"/>
    <property type="evidence" value="ECO:0007669"/>
    <property type="project" value="TreeGrafter"/>
</dbReference>
<dbReference type="GO" id="GO:0003684">
    <property type="term" value="F:damaged DNA binding"/>
    <property type="evidence" value="ECO:0007669"/>
    <property type="project" value="InterPro"/>
</dbReference>
<dbReference type="EnsemblMetazoa" id="XM_011406804.2">
    <property type="protein sequence ID" value="XP_011405106.1"/>
    <property type="gene ID" value="LOC100634485"/>
</dbReference>
<dbReference type="PANTHER" id="PTHR10242">
    <property type="entry name" value="8-OXOGUANINE DNA GLYCOSYLASE"/>
    <property type="match status" value="1"/>
</dbReference>
<accession>A0A1X7UHZ2</accession>
<gene>
    <name evidence="11" type="primary">100634485</name>
</gene>
<dbReference type="Gene3D" id="1.10.1670.10">
    <property type="entry name" value="Helix-hairpin-Helix base-excision DNA repair enzymes (C-terminal)"/>
    <property type="match status" value="1"/>
</dbReference>
<evidence type="ECO:0000256" key="6">
    <source>
        <dbReference type="ARBA" id="ARBA00023239"/>
    </source>
</evidence>
<evidence type="ECO:0000256" key="2">
    <source>
        <dbReference type="ARBA" id="ARBA00012720"/>
    </source>
</evidence>
<keyword evidence="6" id="KW-0456">Lyase</keyword>
<evidence type="ECO:0000256" key="3">
    <source>
        <dbReference type="ARBA" id="ARBA00022763"/>
    </source>
</evidence>
<feature type="domain" description="HhH-GPD" evidence="10">
    <location>
        <begin position="135"/>
        <end position="306"/>
    </location>
</feature>
<dbReference type="SUPFAM" id="SSF48150">
    <property type="entry name" value="DNA-glycosylase"/>
    <property type="match status" value="1"/>
</dbReference>
<dbReference type="Gene3D" id="1.10.340.30">
    <property type="entry name" value="Hypothetical protein, domain 2"/>
    <property type="match status" value="1"/>
</dbReference>
<dbReference type="AlphaFoldDB" id="A0A1X7UHZ2"/>
<organism evidence="11">
    <name type="scientific">Amphimedon queenslandica</name>
    <name type="common">Sponge</name>
    <dbReference type="NCBI Taxonomy" id="400682"/>
    <lineage>
        <taxon>Eukaryota</taxon>
        <taxon>Metazoa</taxon>
        <taxon>Porifera</taxon>
        <taxon>Demospongiae</taxon>
        <taxon>Heteroscleromorpha</taxon>
        <taxon>Haplosclerida</taxon>
        <taxon>Niphatidae</taxon>
        <taxon>Amphimedon</taxon>
    </lineage>
</organism>
<evidence type="ECO:0000256" key="9">
    <source>
        <dbReference type="ARBA" id="ARBA00044632"/>
    </source>
</evidence>
<evidence type="ECO:0000256" key="8">
    <source>
        <dbReference type="ARBA" id="ARBA00023295"/>
    </source>
</evidence>
<reference evidence="11" key="2">
    <citation type="submission" date="2017-05" db="UniProtKB">
        <authorList>
            <consortium name="EnsemblMetazoa"/>
        </authorList>
    </citation>
    <scope>IDENTIFICATION</scope>
</reference>
<dbReference type="Gene3D" id="3.30.310.40">
    <property type="match status" value="1"/>
</dbReference>
<keyword evidence="12" id="KW-1185">Reference proteome</keyword>
<proteinExistence type="inferred from homology"/>
<dbReference type="GO" id="GO:0005634">
    <property type="term" value="C:nucleus"/>
    <property type="evidence" value="ECO:0007669"/>
    <property type="project" value="TreeGrafter"/>
</dbReference>
<evidence type="ECO:0000256" key="7">
    <source>
        <dbReference type="ARBA" id="ARBA00023268"/>
    </source>
</evidence>
<protein>
    <recommendedName>
        <fullName evidence="2">DNA-(apurinic or apyrimidinic site) lyase</fullName>
        <ecNumber evidence="2">4.2.99.18</ecNumber>
    </recommendedName>
</protein>
<dbReference type="Proteomes" id="UP000007879">
    <property type="component" value="Unassembled WGS sequence"/>
</dbReference>
<evidence type="ECO:0000259" key="10">
    <source>
        <dbReference type="SMART" id="SM00478"/>
    </source>
</evidence>
<dbReference type="OrthoDB" id="238681at2759"/>
<dbReference type="InterPro" id="IPR012904">
    <property type="entry name" value="OGG_N"/>
</dbReference>
<name>A0A1X7UHZ2_AMPQE</name>
<dbReference type="EnsemblMetazoa" id="Aqu2.1.27083_001">
    <property type="protein sequence ID" value="Aqu2.1.27083_001"/>
    <property type="gene ID" value="Aqu2.1.27083"/>
</dbReference>
<dbReference type="PANTHER" id="PTHR10242:SF2">
    <property type="entry name" value="N-GLYCOSYLASE_DNA LYASE"/>
    <property type="match status" value="1"/>
</dbReference>
<comment type="similarity">
    <text evidence="1">Belongs to the type-1 OGG1 family.</text>
</comment>
<dbReference type="CDD" id="cd00056">
    <property type="entry name" value="ENDO3c"/>
    <property type="match status" value="1"/>
</dbReference>
<dbReference type="SMART" id="SM00478">
    <property type="entry name" value="ENDO3c"/>
    <property type="match status" value="1"/>
</dbReference>
<evidence type="ECO:0000313" key="11">
    <source>
        <dbReference type="EnsemblMetazoa" id="Aqu2.1.27083_001"/>
    </source>
</evidence>
<comment type="catalytic activity">
    <reaction evidence="9">
        <text>2'-deoxyribonucleotide-(2'-deoxyribose 5'-phosphate)-2'-deoxyribonucleotide-DNA = a 3'-end 2'-deoxyribonucleotide-(2,3-dehydro-2,3-deoxyribose 5'-phosphate)-DNA + a 5'-end 5'-phospho-2'-deoxyribonucleoside-DNA + H(+)</text>
        <dbReference type="Rhea" id="RHEA:66592"/>
        <dbReference type="Rhea" id="RHEA-COMP:13180"/>
        <dbReference type="Rhea" id="RHEA-COMP:16897"/>
        <dbReference type="Rhea" id="RHEA-COMP:17067"/>
        <dbReference type="ChEBI" id="CHEBI:15378"/>
        <dbReference type="ChEBI" id="CHEBI:136412"/>
        <dbReference type="ChEBI" id="CHEBI:157695"/>
        <dbReference type="ChEBI" id="CHEBI:167181"/>
        <dbReference type="EC" id="4.2.99.18"/>
    </reaction>
</comment>